<evidence type="ECO:0000313" key="1">
    <source>
        <dbReference type="EMBL" id="KAF1978916.1"/>
    </source>
</evidence>
<gene>
    <name evidence="1" type="ORF">BU23DRAFT_563788</name>
</gene>
<accession>A0A6A5VVL2</accession>
<organism evidence="1 2">
    <name type="scientific">Bimuria novae-zelandiae CBS 107.79</name>
    <dbReference type="NCBI Taxonomy" id="1447943"/>
    <lineage>
        <taxon>Eukaryota</taxon>
        <taxon>Fungi</taxon>
        <taxon>Dikarya</taxon>
        <taxon>Ascomycota</taxon>
        <taxon>Pezizomycotina</taxon>
        <taxon>Dothideomycetes</taxon>
        <taxon>Pleosporomycetidae</taxon>
        <taxon>Pleosporales</taxon>
        <taxon>Massarineae</taxon>
        <taxon>Didymosphaeriaceae</taxon>
        <taxon>Bimuria</taxon>
    </lineage>
</organism>
<protein>
    <submittedName>
        <fullName evidence="1">Uncharacterized protein</fullName>
    </submittedName>
</protein>
<reference evidence="1" key="1">
    <citation type="journal article" date="2020" name="Stud. Mycol.">
        <title>101 Dothideomycetes genomes: a test case for predicting lifestyles and emergence of pathogens.</title>
        <authorList>
            <person name="Haridas S."/>
            <person name="Albert R."/>
            <person name="Binder M."/>
            <person name="Bloem J."/>
            <person name="Labutti K."/>
            <person name="Salamov A."/>
            <person name="Andreopoulos B."/>
            <person name="Baker S."/>
            <person name="Barry K."/>
            <person name="Bills G."/>
            <person name="Bluhm B."/>
            <person name="Cannon C."/>
            <person name="Castanera R."/>
            <person name="Culley D."/>
            <person name="Daum C."/>
            <person name="Ezra D."/>
            <person name="Gonzalez J."/>
            <person name="Henrissat B."/>
            <person name="Kuo A."/>
            <person name="Liang C."/>
            <person name="Lipzen A."/>
            <person name="Lutzoni F."/>
            <person name="Magnuson J."/>
            <person name="Mondo S."/>
            <person name="Nolan M."/>
            <person name="Ohm R."/>
            <person name="Pangilinan J."/>
            <person name="Park H.-J."/>
            <person name="Ramirez L."/>
            <person name="Alfaro M."/>
            <person name="Sun H."/>
            <person name="Tritt A."/>
            <person name="Yoshinaga Y."/>
            <person name="Zwiers L.-H."/>
            <person name="Turgeon B."/>
            <person name="Goodwin S."/>
            <person name="Spatafora J."/>
            <person name="Crous P."/>
            <person name="Grigoriev I."/>
        </authorList>
    </citation>
    <scope>NUCLEOTIDE SEQUENCE</scope>
    <source>
        <strain evidence="1">CBS 107.79</strain>
    </source>
</reference>
<evidence type="ECO:0000313" key="2">
    <source>
        <dbReference type="Proteomes" id="UP000800036"/>
    </source>
</evidence>
<dbReference type="Proteomes" id="UP000800036">
    <property type="component" value="Unassembled WGS sequence"/>
</dbReference>
<dbReference type="AlphaFoldDB" id="A0A6A5VVL2"/>
<name>A0A6A5VVL2_9PLEO</name>
<dbReference type="EMBL" id="ML976659">
    <property type="protein sequence ID" value="KAF1978916.1"/>
    <property type="molecule type" value="Genomic_DNA"/>
</dbReference>
<proteinExistence type="predicted"/>
<sequence>MCGNYGYYWPACNHGKAFPGGVFCAELRAQLYRINDPRETAHNPFTIPERCKTKWYSVPGLCESCITFYAQRWQSGGAGGNGYNGRQSYGRGQGYGAGQGYGRSGSGSRYARG</sequence>
<keyword evidence="2" id="KW-1185">Reference proteome</keyword>